<dbReference type="Gene3D" id="3.30.70.1450">
    <property type="entry name" value="Regulator of K+ conductance, C-terminal domain"/>
    <property type="match status" value="1"/>
</dbReference>
<name>A0A3G1A4Q6_9CREN</name>
<dbReference type="InterPro" id="IPR006037">
    <property type="entry name" value="RCK_C"/>
</dbReference>
<organism evidence="5 6">
    <name type="scientific">Thermofilum adornatum 1505</name>
    <dbReference type="NCBI Taxonomy" id="697581"/>
    <lineage>
        <taxon>Archaea</taxon>
        <taxon>Thermoproteota</taxon>
        <taxon>Thermoprotei</taxon>
        <taxon>Thermofilales</taxon>
        <taxon>Thermofilaceae</taxon>
        <taxon>Thermofilum</taxon>
    </lineage>
</organism>
<gene>
    <name evidence="5" type="ORF">TCARB_0508</name>
</gene>
<keyword evidence="2" id="KW-0406">Ion transport</keyword>
<sequence length="216" mass="23981">MYIFVVGGGRIGYSIAEYFSNRGDKVIVIEKNKKTCDFLAKNLDVTVYCGDARSIALLEDAEMDKADVVFAVSGSDTVNIRVAEIAKKRFGVPTVVVRLNHSENREKALQAGADHVICLDEFADVFIKTITESEFRIIYDRNGFSIAEIKIPPDSSLVGQNTKVLEELEVKPIAVFRENMYFSPTENIVIEADDILLVTGSQQAINKLKEHIFGAV</sequence>
<dbReference type="EMBL" id="CP007493">
    <property type="protein sequence ID" value="AJB41572.1"/>
    <property type="molecule type" value="Genomic_DNA"/>
</dbReference>
<dbReference type="InterPro" id="IPR036721">
    <property type="entry name" value="RCK_C_sf"/>
</dbReference>
<proteinExistence type="predicted"/>
<dbReference type="KEGG" id="tcb:TCARB_0508"/>
<dbReference type="PROSITE" id="PS51202">
    <property type="entry name" value="RCK_C"/>
    <property type="match status" value="1"/>
</dbReference>
<dbReference type="AlphaFoldDB" id="A0A3G1A4Q6"/>
<dbReference type="InterPro" id="IPR003148">
    <property type="entry name" value="RCK_N"/>
</dbReference>
<dbReference type="PROSITE" id="PS51201">
    <property type="entry name" value="RCK_N"/>
    <property type="match status" value="1"/>
</dbReference>
<dbReference type="RefSeq" id="WP_052886619.1">
    <property type="nucleotide sequence ID" value="NZ_CP007493.1"/>
</dbReference>
<feature type="domain" description="RCK N-terminal" evidence="3">
    <location>
        <begin position="1"/>
        <end position="117"/>
    </location>
</feature>
<accession>A0A3G1A4Q6</accession>
<dbReference type="Gene3D" id="3.40.50.720">
    <property type="entry name" value="NAD(P)-binding Rossmann-like Domain"/>
    <property type="match status" value="1"/>
</dbReference>
<dbReference type="Proteomes" id="UP000266720">
    <property type="component" value="Chromosome"/>
</dbReference>
<dbReference type="InterPro" id="IPR036291">
    <property type="entry name" value="NAD(P)-bd_dom_sf"/>
</dbReference>
<dbReference type="STRING" id="697581.TCARB_0508"/>
<dbReference type="GeneID" id="25405963"/>
<dbReference type="SUPFAM" id="SSF51735">
    <property type="entry name" value="NAD(P)-binding Rossmann-fold domains"/>
    <property type="match status" value="1"/>
</dbReference>
<dbReference type="PANTHER" id="PTHR43833:SF5">
    <property type="entry name" value="TRK SYSTEM POTASSIUM UPTAKE PROTEIN TRKA"/>
    <property type="match status" value="1"/>
</dbReference>
<dbReference type="InterPro" id="IPR050721">
    <property type="entry name" value="Trk_Ktr_HKT_K-transport"/>
</dbReference>
<dbReference type="GO" id="GO:0008324">
    <property type="term" value="F:monoatomic cation transmembrane transporter activity"/>
    <property type="evidence" value="ECO:0007669"/>
    <property type="project" value="InterPro"/>
</dbReference>
<reference evidence="6" key="1">
    <citation type="book" date="2010" name="EXTREMOPHILES" publisher="0:0-0">
        <title>Complete genome sequences of ten hyperthermophilic archaea reveal their metabolic capabilities and possible ecological roles.</title>
        <editorList>
            <person name="?"/>
        </editorList>
        <authorList>
            <person name="Ravin N.V."/>
            <person name="Mardanov A.V."/>
            <person name="Bonch-Osmolovskaya E.A."/>
            <person name="Skryabin K.G."/>
        </authorList>
    </citation>
    <scope>NUCLEOTIDE SEQUENCE [LARGE SCALE GENOMIC DNA]</scope>
    <source>
        <strain evidence="6">1505</strain>
    </source>
</reference>
<evidence type="ECO:0000256" key="2">
    <source>
        <dbReference type="ARBA" id="ARBA00023065"/>
    </source>
</evidence>
<evidence type="ECO:0000259" key="3">
    <source>
        <dbReference type="PROSITE" id="PS51201"/>
    </source>
</evidence>
<dbReference type="PANTHER" id="PTHR43833">
    <property type="entry name" value="POTASSIUM CHANNEL PROTEIN 2-RELATED-RELATED"/>
    <property type="match status" value="1"/>
</dbReference>
<keyword evidence="1" id="KW-0813">Transport</keyword>
<dbReference type="SUPFAM" id="SSF116726">
    <property type="entry name" value="TrkA C-terminal domain-like"/>
    <property type="match status" value="1"/>
</dbReference>
<dbReference type="GO" id="GO:0006813">
    <property type="term" value="P:potassium ion transport"/>
    <property type="evidence" value="ECO:0007669"/>
    <property type="project" value="InterPro"/>
</dbReference>
<dbReference type="Pfam" id="PF02080">
    <property type="entry name" value="TrkA_C"/>
    <property type="match status" value="1"/>
</dbReference>
<protein>
    <submittedName>
        <fullName evidence="5">Trk system potassium uptake protein TrkA</fullName>
    </submittedName>
</protein>
<evidence type="ECO:0000313" key="6">
    <source>
        <dbReference type="Proteomes" id="UP000266720"/>
    </source>
</evidence>
<dbReference type="Pfam" id="PF02254">
    <property type="entry name" value="TrkA_N"/>
    <property type="match status" value="1"/>
</dbReference>
<evidence type="ECO:0000256" key="1">
    <source>
        <dbReference type="ARBA" id="ARBA00022448"/>
    </source>
</evidence>
<feature type="domain" description="RCK C-terminal" evidence="4">
    <location>
        <begin position="132"/>
        <end position="214"/>
    </location>
</feature>
<evidence type="ECO:0000259" key="4">
    <source>
        <dbReference type="PROSITE" id="PS51202"/>
    </source>
</evidence>
<evidence type="ECO:0000313" key="5">
    <source>
        <dbReference type="EMBL" id="AJB41572.1"/>
    </source>
</evidence>